<sequence length="151" mass="17523">MNSNKVILTIQFQSTRKTVHVPPTYTPVEIRSLIYDQFSEVLPFIVNHRMRLLLNGTNILLKTKQSLQTLCKTQHKHILVIDFVNDLADKRSHLESSILAEMDTAISNLMESEIEVSDIMKEPEFEEEERAEPDITNEISQIRFGFEDFTD</sequence>
<name>A0ABP1GD70_9EUKA</name>
<dbReference type="EMBL" id="CAXDID020000001">
    <property type="protein sequence ID" value="CAL5970096.1"/>
    <property type="molecule type" value="Genomic_DNA"/>
</dbReference>
<proteinExistence type="predicted"/>
<gene>
    <name evidence="1" type="ORF">HINF_LOCUS36</name>
</gene>
<accession>A0ABP1GD70</accession>
<evidence type="ECO:0000313" key="1">
    <source>
        <dbReference type="EMBL" id="CAL5970096.1"/>
    </source>
</evidence>
<dbReference type="Proteomes" id="UP001642409">
    <property type="component" value="Unassembled WGS sequence"/>
</dbReference>
<keyword evidence="2" id="KW-1185">Reference proteome</keyword>
<reference evidence="1 2" key="1">
    <citation type="submission" date="2024-07" db="EMBL/GenBank/DDBJ databases">
        <authorList>
            <person name="Akdeniz Z."/>
        </authorList>
    </citation>
    <scope>NUCLEOTIDE SEQUENCE [LARGE SCALE GENOMIC DNA]</scope>
</reference>
<evidence type="ECO:0000313" key="2">
    <source>
        <dbReference type="Proteomes" id="UP001642409"/>
    </source>
</evidence>
<comment type="caution">
    <text evidence="1">The sequence shown here is derived from an EMBL/GenBank/DDBJ whole genome shotgun (WGS) entry which is preliminary data.</text>
</comment>
<organism evidence="1 2">
    <name type="scientific">Hexamita inflata</name>
    <dbReference type="NCBI Taxonomy" id="28002"/>
    <lineage>
        <taxon>Eukaryota</taxon>
        <taxon>Metamonada</taxon>
        <taxon>Diplomonadida</taxon>
        <taxon>Hexamitidae</taxon>
        <taxon>Hexamitinae</taxon>
        <taxon>Hexamita</taxon>
    </lineage>
</organism>
<protein>
    <submittedName>
        <fullName evidence="1">Hypothetical_protein</fullName>
    </submittedName>
</protein>